<evidence type="ECO:0000313" key="2">
    <source>
        <dbReference type="EMBL" id="AFZ50828.1"/>
    </source>
</evidence>
<dbReference type="HOGENOM" id="CLU_069065_1_1_3"/>
<dbReference type="EMBL" id="CP003944">
    <property type="protein sequence ID" value="AFZ50828.1"/>
    <property type="molecule type" value="Genomic_DNA"/>
</dbReference>
<dbReference type="Pfam" id="PF14261">
    <property type="entry name" value="DUF4351"/>
    <property type="match status" value="1"/>
</dbReference>
<dbReference type="AlphaFoldDB" id="K9YXJ6"/>
<reference evidence="2" key="1">
    <citation type="submission" date="2012-04" db="EMBL/GenBank/DDBJ databases">
        <title>Finished genome of Dactylococcopsis salina PCC 8305.</title>
        <authorList>
            <consortium name="US DOE Joint Genome Institute"/>
            <person name="Gugger M."/>
            <person name="Coursin T."/>
            <person name="Rippka R."/>
            <person name="Tandeau De Marsac N."/>
            <person name="Huntemann M."/>
            <person name="Wei C.-L."/>
            <person name="Han J."/>
            <person name="Detter J.C."/>
            <person name="Han C."/>
            <person name="Tapia R."/>
            <person name="Daligault H."/>
            <person name="Chen A."/>
            <person name="Krypides N."/>
            <person name="Mavromatis K."/>
            <person name="Markowitz V."/>
            <person name="Szeto E."/>
            <person name="Ivanova N."/>
            <person name="Ovchinnikova G."/>
            <person name="Pagani I."/>
            <person name="Pati A."/>
            <person name="Goodwin L."/>
            <person name="Peters L."/>
            <person name="Pitluck S."/>
            <person name="Woyke T."/>
            <person name="Kerfeld C."/>
        </authorList>
    </citation>
    <scope>NUCLEOTIDE SEQUENCE [LARGE SCALE GENOMIC DNA]</scope>
    <source>
        <strain evidence="2">PCC 8305</strain>
    </source>
</reference>
<dbReference type="RefSeq" id="WP_015229821.1">
    <property type="nucleotide sequence ID" value="NC_019780.1"/>
</dbReference>
<evidence type="ECO:0000313" key="3">
    <source>
        <dbReference type="Proteomes" id="UP000010482"/>
    </source>
</evidence>
<dbReference type="InterPro" id="IPR025587">
    <property type="entry name" value="DUF4351"/>
</dbReference>
<dbReference type="PANTHER" id="PTHR34613">
    <property type="entry name" value="SLL0800 PROTEIN"/>
    <property type="match status" value="1"/>
</dbReference>
<dbReference type="PANTHER" id="PTHR34613:SF1">
    <property type="entry name" value="SLL6017 PROTEIN"/>
    <property type="match status" value="1"/>
</dbReference>
<dbReference type="Proteomes" id="UP000010482">
    <property type="component" value="Chromosome"/>
</dbReference>
<protein>
    <recommendedName>
        <fullName evidence="1">DUF4351 domain-containing protein</fullName>
    </recommendedName>
</protein>
<dbReference type="KEGG" id="dsl:Dacsa_2208"/>
<dbReference type="PATRIC" id="fig|13035.3.peg.2505"/>
<name>K9YXJ6_DACS8</name>
<keyword evidence="3" id="KW-1185">Reference proteome</keyword>
<dbReference type="STRING" id="13035.Dacsa_2208"/>
<evidence type="ECO:0000259" key="1">
    <source>
        <dbReference type="Pfam" id="PF14261"/>
    </source>
</evidence>
<organism evidence="2 3">
    <name type="scientific">Dactylococcopsis salina (strain PCC 8305)</name>
    <name type="common">Myxobactron salinum</name>
    <dbReference type="NCBI Taxonomy" id="13035"/>
    <lineage>
        <taxon>Bacteria</taxon>
        <taxon>Bacillati</taxon>
        <taxon>Cyanobacteriota</taxon>
        <taxon>Cyanophyceae</taxon>
        <taxon>Nodosilineales</taxon>
        <taxon>Cymatolegaceae</taxon>
        <taxon>Dactylococcopsis</taxon>
    </lineage>
</organism>
<accession>K9YXJ6</accession>
<dbReference type="eggNOG" id="COG5464">
    <property type="taxonomic scope" value="Bacteria"/>
</dbReference>
<proteinExistence type="predicted"/>
<dbReference type="OrthoDB" id="458251at2"/>
<gene>
    <name evidence="2" type="ORF">Dacsa_2208</name>
</gene>
<feature type="domain" description="DUF4351" evidence="1">
    <location>
        <begin position="228"/>
        <end position="285"/>
    </location>
</feature>
<sequence>MSKPSDIGGKRLISLSPENWARWLTELPQVKVIEMVNSDLQWVSRENDIALKVTSPDTGDFLLLNELQLRYSAKLPRRMRAYSGLVEEKYQLPVYPILVNILPHVINPQIPTCYESNFQGIRAYQDYKVVNLWEVEAEIVFEQNLRTLLPFVPILKGGREETVVREALRELRADEDLNELEPLLSFFASFVLELPVVQEIMRWDMAVLRESPWYQQILQEGEQIGERRGERQGEAKLVLRQLNRRFGVLNPTLEQQIQELSVEQLETLAEELLDFSTVEELETWLEQQ</sequence>